<feature type="region of interest" description="Disordered" evidence="5">
    <location>
        <begin position="448"/>
        <end position="485"/>
    </location>
</feature>
<evidence type="ECO:0000256" key="3">
    <source>
        <dbReference type="ARBA" id="ARBA00022833"/>
    </source>
</evidence>
<dbReference type="SMART" id="SM00396">
    <property type="entry name" value="ZnF_UBR1"/>
    <property type="match status" value="1"/>
</dbReference>
<dbReference type="InterPro" id="IPR040204">
    <property type="entry name" value="UBR7"/>
</dbReference>
<dbReference type="CDD" id="cd19677">
    <property type="entry name" value="UBR-box_UBR7"/>
    <property type="match status" value="1"/>
</dbReference>
<dbReference type="InterPro" id="IPR003126">
    <property type="entry name" value="Znf_UBR"/>
</dbReference>
<proteinExistence type="predicted"/>
<evidence type="ECO:0000259" key="6">
    <source>
        <dbReference type="PROSITE" id="PS51157"/>
    </source>
</evidence>
<dbReference type="PANTHER" id="PTHR13513:SF9">
    <property type="entry name" value="E3 UBIQUITIN-PROTEIN LIGASE UBR7-RELATED"/>
    <property type="match status" value="1"/>
</dbReference>
<feature type="region of interest" description="Disordered" evidence="5">
    <location>
        <begin position="1"/>
        <end position="43"/>
    </location>
</feature>
<evidence type="ECO:0000256" key="1">
    <source>
        <dbReference type="ARBA" id="ARBA00022723"/>
    </source>
</evidence>
<keyword evidence="3" id="KW-0862">Zinc</keyword>
<keyword evidence="1" id="KW-0479">Metal-binding</keyword>
<sequence length="563" mass="61196">MNSQSARDASAGGDIASQDQQDLSTARRNSCSQESQASDGSHTAMDFIRSQMQLEADAREVLPYSIEHCTKPLGRLRQAVFACLTCNPAPSTNKSLDHSENAAGVCYACSVQCHGDHNLVELFSKRNFTCDCGTKRFPSKSPCCLRLNPDTNSKGVHSEAPDLGNKYNQNFYNRFCGCAVEYDPFKQEGTMFQCLGLGSTESGGCGEDWWHPGCVVGVGRKWFEDKKGKAKSVAEHVRKAEEPDAIDAPDSLPTISEDAEEGSQSGAGYDKLGKDGCAGNAEEPEAEELPMPPGFPREEDFEGFICYKCVDAHPWIKQYAGSPGFLPAVIHRAETEQTPATATELPQSVSKKRKATEDAMGDSKRVRPGEILQKIDGPRDALELEASDGQPAPTIKSPLTAAPADCKREALPSPPPGRFSLFFTEGFREKLCRCSKCFPLLIPHPQLLEEEETYEPPISEGSESEDAGDGGGSGSHKSGSLYERGESALRNVDRVRAIEGLMAYNHLKDKLKPFFQQFAESGNAISAEDIKSYFAKLRGDEQAIREAGEAAGSGDSRREQSGY</sequence>
<feature type="domain" description="UBR-type" evidence="6">
    <location>
        <begin position="67"/>
        <end position="149"/>
    </location>
</feature>
<dbReference type="PANTHER" id="PTHR13513">
    <property type="entry name" value="E3 UBIQUITIN-PROTEIN LIGASE UBR7"/>
    <property type="match status" value="1"/>
</dbReference>
<dbReference type="InterPro" id="IPR047506">
    <property type="entry name" value="UBR7-like_UBR-box"/>
</dbReference>
<accession>A0ABP0DKF2</accession>
<dbReference type="Pfam" id="PF02207">
    <property type="entry name" value="zf-UBR"/>
    <property type="match status" value="1"/>
</dbReference>
<evidence type="ECO:0000256" key="4">
    <source>
        <dbReference type="PROSITE-ProRule" id="PRU00508"/>
    </source>
</evidence>
<name>A0ABP0DKF2_9PEZI</name>
<protein>
    <recommendedName>
        <fullName evidence="6">UBR-type domain-containing protein</fullName>
    </recommendedName>
</protein>
<keyword evidence="2" id="KW-0863">Zinc-finger</keyword>
<evidence type="ECO:0000313" key="7">
    <source>
        <dbReference type="EMBL" id="CAK7268746.1"/>
    </source>
</evidence>
<feature type="region of interest" description="Disordered" evidence="5">
    <location>
        <begin position="337"/>
        <end position="364"/>
    </location>
</feature>
<evidence type="ECO:0000313" key="8">
    <source>
        <dbReference type="Proteomes" id="UP001642502"/>
    </source>
</evidence>
<organism evidence="7 8">
    <name type="scientific">Sporothrix epigloea</name>
    <dbReference type="NCBI Taxonomy" id="1892477"/>
    <lineage>
        <taxon>Eukaryota</taxon>
        <taxon>Fungi</taxon>
        <taxon>Dikarya</taxon>
        <taxon>Ascomycota</taxon>
        <taxon>Pezizomycotina</taxon>
        <taxon>Sordariomycetes</taxon>
        <taxon>Sordariomycetidae</taxon>
        <taxon>Ophiostomatales</taxon>
        <taxon>Ophiostomataceae</taxon>
        <taxon>Sporothrix</taxon>
    </lineage>
</organism>
<comment type="caution">
    <text evidence="7">The sequence shown here is derived from an EMBL/GenBank/DDBJ whole genome shotgun (WGS) entry which is preliminary data.</text>
</comment>
<feature type="region of interest" description="Disordered" evidence="5">
    <location>
        <begin position="234"/>
        <end position="295"/>
    </location>
</feature>
<feature type="compositionally biased region" description="Basic and acidic residues" evidence="5">
    <location>
        <begin position="355"/>
        <end position="364"/>
    </location>
</feature>
<feature type="zinc finger region" description="UBR-type" evidence="4">
    <location>
        <begin position="67"/>
        <end position="149"/>
    </location>
</feature>
<keyword evidence="8" id="KW-1185">Reference proteome</keyword>
<dbReference type="EMBL" id="CAWUON010000040">
    <property type="protein sequence ID" value="CAK7268746.1"/>
    <property type="molecule type" value="Genomic_DNA"/>
</dbReference>
<evidence type="ECO:0000256" key="5">
    <source>
        <dbReference type="SAM" id="MobiDB-lite"/>
    </source>
</evidence>
<feature type="compositionally biased region" description="Polar residues" evidence="5">
    <location>
        <begin position="17"/>
        <end position="41"/>
    </location>
</feature>
<gene>
    <name evidence="7" type="ORF">SEPCBS119000_003220</name>
</gene>
<evidence type="ECO:0000256" key="2">
    <source>
        <dbReference type="ARBA" id="ARBA00022771"/>
    </source>
</evidence>
<reference evidence="7 8" key="1">
    <citation type="submission" date="2024-01" db="EMBL/GenBank/DDBJ databases">
        <authorList>
            <person name="Allen C."/>
            <person name="Tagirdzhanova G."/>
        </authorList>
    </citation>
    <scope>NUCLEOTIDE SEQUENCE [LARGE SCALE GENOMIC DNA]</scope>
    <source>
        <strain evidence="7 8">CBS 119000</strain>
    </source>
</reference>
<dbReference type="Proteomes" id="UP001642502">
    <property type="component" value="Unassembled WGS sequence"/>
</dbReference>
<dbReference type="PROSITE" id="PS51157">
    <property type="entry name" value="ZF_UBR"/>
    <property type="match status" value="1"/>
</dbReference>